<evidence type="ECO:0000313" key="3">
    <source>
        <dbReference type="Proteomes" id="UP000799750"/>
    </source>
</evidence>
<evidence type="ECO:0000313" key="2">
    <source>
        <dbReference type="EMBL" id="KAF2488640.1"/>
    </source>
</evidence>
<accession>A0A6A6Q8D0</accession>
<dbReference type="OrthoDB" id="3642840at2759"/>
<sequence length="77" mass="8786">MEWIVGSCMVWSLFLAYVLHPKKHGDDANEGPSNDDEIEEIERNLRYNANCYNTGKPRSLVKNLVKYALDENVAGGW</sequence>
<gene>
    <name evidence="2" type="ORF">BU16DRAFT_224298</name>
</gene>
<keyword evidence="1" id="KW-0732">Signal</keyword>
<protein>
    <submittedName>
        <fullName evidence="2">Uncharacterized protein</fullName>
    </submittedName>
</protein>
<evidence type="ECO:0000256" key="1">
    <source>
        <dbReference type="SAM" id="SignalP"/>
    </source>
</evidence>
<organism evidence="2 3">
    <name type="scientific">Lophium mytilinum</name>
    <dbReference type="NCBI Taxonomy" id="390894"/>
    <lineage>
        <taxon>Eukaryota</taxon>
        <taxon>Fungi</taxon>
        <taxon>Dikarya</taxon>
        <taxon>Ascomycota</taxon>
        <taxon>Pezizomycotina</taxon>
        <taxon>Dothideomycetes</taxon>
        <taxon>Pleosporomycetidae</taxon>
        <taxon>Mytilinidiales</taxon>
        <taxon>Mytilinidiaceae</taxon>
        <taxon>Lophium</taxon>
    </lineage>
</organism>
<dbReference type="EMBL" id="MU004202">
    <property type="protein sequence ID" value="KAF2488640.1"/>
    <property type="molecule type" value="Genomic_DNA"/>
</dbReference>
<reference evidence="2" key="1">
    <citation type="journal article" date="2020" name="Stud. Mycol.">
        <title>101 Dothideomycetes genomes: a test case for predicting lifestyles and emergence of pathogens.</title>
        <authorList>
            <person name="Haridas S."/>
            <person name="Albert R."/>
            <person name="Binder M."/>
            <person name="Bloem J."/>
            <person name="Labutti K."/>
            <person name="Salamov A."/>
            <person name="Andreopoulos B."/>
            <person name="Baker S."/>
            <person name="Barry K."/>
            <person name="Bills G."/>
            <person name="Bluhm B."/>
            <person name="Cannon C."/>
            <person name="Castanera R."/>
            <person name="Culley D."/>
            <person name="Daum C."/>
            <person name="Ezra D."/>
            <person name="Gonzalez J."/>
            <person name="Henrissat B."/>
            <person name="Kuo A."/>
            <person name="Liang C."/>
            <person name="Lipzen A."/>
            <person name="Lutzoni F."/>
            <person name="Magnuson J."/>
            <person name="Mondo S."/>
            <person name="Nolan M."/>
            <person name="Ohm R."/>
            <person name="Pangilinan J."/>
            <person name="Park H.-J."/>
            <person name="Ramirez L."/>
            <person name="Alfaro M."/>
            <person name="Sun H."/>
            <person name="Tritt A."/>
            <person name="Yoshinaga Y."/>
            <person name="Zwiers L.-H."/>
            <person name="Turgeon B."/>
            <person name="Goodwin S."/>
            <person name="Spatafora J."/>
            <person name="Crous P."/>
            <person name="Grigoriev I."/>
        </authorList>
    </citation>
    <scope>NUCLEOTIDE SEQUENCE</scope>
    <source>
        <strain evidence="2">CBS 269.34</strain>
    </source>
</reference>
<dbReference type="AlphaFoldDB" id="A0A6A6Q8D0"/>
<dbReference type="Proteomes" id="UP000799750">
    <property type="component" value="Unassembled WGS sequence"/>
</dbReference>
<feature type="signal peptide" evidence="1">
    <location>
        <begin position="1"/>
        <end position="16"/>
    </location>
</feature>
<keyword evidence="3" id="KW-1185">Reference proteome</keyword>
<feature type="chain" id="PRO_5025512783" evidence="1">
    <location>
        <begin position="17"/>
        <end position="77"/>
    </location>
</feature>
<proteinExistence type="predicted"/>
<name>A0A6A6Q8D0_9PEZI</name>